<dbReference type="RefSeq" id="WP_220561754.1">
    <property type="nucleotide sequence ID" value="NZ_CP074133.1"/>
</dbReference>
<protein>
    <submittedName>
        <fullName evidence="8">Type II secretion system F family protein</fullName>
    </submittedName>
</protein>
<evidence type="ECO:0000256" key="2">
    <source>
        <dbReference type="ARBA" id="ARBA00022475"/>
    </source>
</evidence>
<evidence type="ECO:0000259" key="7">
    <source>
        <dbReference type="Pfam" id="PF00482"/>
    </source>
</evidence>
<reference evidence="8 9" key="1">
    <citation type="submission" date="2021-05" db="EMBL/GenBank/DDBJ databases">
        <title>Direct Submission.</title>
        <authorList>
            <person name="Li K."/>
            <person name="Gao J."/>
        </authorList>
    </citation>
    <scope>NUCLEOTIDE SEQUENCE [LARGE SCALE GENOMIC DNA]</scope>
    <source>
        <strain evidence="8 9">Mg02</strain>
    </source>
</reference>
<comment type="subcellular location">
    <subcellularLocation>
        <location evidence="1">Cell membrane</location>
        <topology evidence="1">Multi-pass membrane protein</topology>
    </subcellularLocation>
</comment>
<evidence type="ECO:0000256" key="3">
    <source>
        <dbReference type="ARBA" id="ARBA00022692"/>
    </source>
</evidence>
<evidence type="ECO:0000256" key="5">
    <source>
        <dbReference type="ARBA" id="ARBA00023136"/>
    </source>
</evidence>
<dbReference type="Pfam" id="PF00482">
    <property type="entry name" value="T2SSF"/>
    <property type="match status" value="1"/>
</dbReference>
<organism evidence="8 9">
    <name type="scientific">Nocardiopsis changdeensis</name>
    <dbReference type="NCBI Taxonomy" id="2831969"/>
    <lineage>
        <taxon>Bacteria</taxon>
        <taxon>Bacillati</taxon>
        <taxon>Actinomycetota</taxon>
        <taxon>Actinomycetes</taxon>
        <taxon>Streptosporangiales</taxon>
        <taxon>Nocardiopsidaceae</taxon>
        <taxon>Nocardiopsis</taxon>
    </lineage>
</organism>
<accession>A0ABX8BJG7</accession>
<dbReference type="Gene3D" id="1.20.81.30">
    <property type="entry name" value="Type II secretion system (T2SS), domain F"/>
    <property type="match status" value="1"/>
</dbReference>
<keyword evidence="2" id="KW-1003">Cell membrane</keyword>
<evidence type="ECO:0000313" key="9">
    <source>
        <dbReference type="Proteomes" id="UP000676079"/>
    </source>
</evidence>
<evidence type="ECO:0000313" key="8">
    <source>
        <dbReference type="EMBL" id="QUX20558.1"/>
    </source>
</evidence>
<feature type="transmembrane region" description="Helical" evidence="6">
    <location>
        <begin position="55"/>
        <end position="76"/>
    </location>
</feature>
<dbReference type="EMBL" id="CP074133">
    <property type="protein sequence ID" value="QUX20558.1"/>
    <property type="molecule type" value="Genomic_DNA"/>
</dbReference>
<evidence type="ECO:0000256" key="6">
    <source>
        <dbReference type="SAM" id="Phobius"/>
    </source>
</evidence>
<gene>
    <name evidence="8" type="ORF">KGD84_18800</name>
</gene>
<dbReference type="InterPro" id="IPR042094">
    <property type="entry name" value="T2SS_GspF_sf"/>
</dbReference>
<sequence length="279" mass="28793">MTTMPVAALGGAAVGVGLVLLAPTLPTLLSALRSRLNLTGPAGLRIAAAAGAGTITWTLTSWPVAALLAALALWWLPRHLAPDRTVTAEADRIEAVAAWAEQLRDLISASAGLHQAIRASAGTAPAPIREDVCGLADDLTAGQDLDRALVEFAHRVDNETADLVVAALTMAVQRHAADLAALLGTLAEAARDRAAMLVRIQASRARTRTSVRIITATSLTMAASMAVLNGPFFAPLGSAGGQVVLALVGALWAAALGWLSRLAEPPHTERLLNTAEGTR</sequence>
<keyword evidence="4 6" id="KW-1133">Transmembrane helix</keyword>
<dbReference type="PANTHER" id="PTHR35007:SF3">
    <property type="entry name" value="POSSIBLE CONSERVED ALANINE RICH MEMBRANE PROTEIN"/>
    <property type="match status" value="1"/>
</dbReference>
<keyword evidence="3 6" id="KW-0812">Transmembrane</keyword>
<keyword evidence="9" id="KW-1185">Reference proteome</keyword>
<dbReference type="PANTHER" id="PTHR35007">
    <property type="entry name" value="INTEGRAL MEMBRANE PROTEIN-RELATED"/>
    <property type="match status" value="1"/>
</dbReference>
<dbReference type="InterPro" id="IPR018076">
    <property type="entry name" value="T2SS_GspF_dom"/>
</dbReference>
<keyword evidence="5 6" id="KW-0472">Membrane</keyword>
<dbReference type="Proteomes" id="UP000676079">
    <property type="component" value="Chromosome"/>
</dbReference>
<proteinExistence type="predicted"/>
<evidence type="ECO:0000256" key="4">
    <source>
        <dbReference type="ARBA" id="ARBA00022989"/>
    </source>
</evidence>
<feature type="transmembrane region" description="Helical" evidence="6">
    <location>
        <begin position="213"/>
        <end position="233"/>
    </location>
</feature>
<feature type="transmembrane region" description="Helical" evidence="6">
    <location>
        <begin position="239"/>
        <end position="260"/>
    </location>
</feature>
<evidence type="ECO:0000256" key="1">
    <source>
        <dbReference type="ARBA" id="ARBA00004651"/>
    </source>
</evidence>
<name>A0ABX8BJG7_9ACTN</name>
<feature type="domain" description="Type II secretion system protein GspF" evidence="7">
    <location>
        <begin position="99"/>
        <end position="224"/>
    </location>
</feature>